<evidence type="ECO:0000256" key="1">
    <source>
        <dbReference type="ARBA" id="ARBA00022741"/>
    </source>
</evidence>
<feature type="compositionally biased region" description="Basic and acidic residues" evidence="3">
    <location>
        <begin position="21"/>
        <end position="30"/>
    </location>
</feature>
<evidence type="ECO:0000313" key="6">
    <source>
        <dbReference type="Proteomes" id="UP000823963"/>
    </source>
</evidence>
<dbReference type="InterPro" id="IPR014015">
    <property type="entry name" value="Helicase_SF3_DNA-vir"/>
</dbReference>
<dbReference type="AlphaFoldDB" id="A0A9D1UVZ3"/>
<feature type="compositionally biased region" description="Basic and acidic residues" evidence="3">
    <location>
        <begin position="46"/>
        <end position="55"/>
    </location>
</feature>
<dbReference type="InterPro" id="IPR006500">
    <property type="entry name" value="Helicase_put_C_phage/plasmid"/>
</dbReference>
<dbReference type="Pfam" id="PF03288">
    <property type="entry name" value="Pox_D5"/>
    <property type="match status" value="1"/>
</dbReference>
<reference evidence="5" key="1">
    <citation type="journal article" date="2021" name="PeerJ">
        <title>Extensive microbial diversity within the chicken gut microbiome revealed by metagenomics and culture.</title>
        <authorList>
            <person name="Gilroy R."/>
            <person name="Ravi A."/>
            <person name="Getino M."/>
            <person name="Pursley I."/>
            <person name="Horton D.L."/>
            <person name="Alikhan N.F."/>
            <person name="Baker D."/>
            <person name="Gharbi K."/>
            <person name="Hall N."/>
            <person name="Watson M."/>
            <person name="Adriaenssens E.M."/>
            <person name="Foster-Nyarko E."/>
            <person name="Jarju S."/>
            <person name="Secka A."/>
            <person name="Antonio M."/>
            <person name="Oren A."/>
            <person name="Chaudhuri R.R."/>
            <person name="La Ragione R."/>
            <person name="Hildebrand F."/>
            <person name="Pallen M.J."/>
        </authorList>
    </citation>
    <scope>NUCLEOTIDE SEQUENCE</scope>
    <source>
        <strain evidence="5">6627</strain>
    </source>
</reference>
<proteinExistence type="predicted"/>
<keyword evidence="1" id="KW-0547">Nucleotide-binding</keyword>
<evidence type="ECO:0000313" key="5">
    <source>
        <dbReference type="EMBL" id="HIX01352.1"/>
    </source>
</evidence>
<accession>A0A9D1UVZ3</accession>
<sequence length="523" mass="61575">MAKDTEVVFDDETEENIKKLRKMQQEENNKPPKTNQELFSKLKQAGIEKRKEKEYTPEKGVNAGKTIKPRLTFREITNIVEKYGIFRIIGDDKEEQSKAPLYWYNLDDGIYSKDETEIRQLINYVDNQATDRTITEVFNKLILESKRVARTHNKNLVIVNNGVYDRLQNKLLKFNSDYVFTTKIATNYNPSASTEPVYNGWSISKWFNQIANGKQDKIKLLWQIITASIDSNISHESAIFLIDDGQGRTGKSTFENLIMNLVGKNNCGQLKLIEFEDDFKLALVDNKAVIIGDDNDPNSFNEDSSKFKSLTTGETILINPKGMRPYYNRFNSLIIQSMNGVPRFKDSTDAHLRRFRIVKFNHQYQATPQNRKIKDDYINRKELLEWLLYKALHSKPVTTFIQTDESNNATHEIKEDNDAVYYFINKYFDDLESTRIPSTFLFNYFMACMDYENNHQKIKQRTFTLRAQKILKNKGWEYTPNKTRQPLKYWTGKDQQKLDELRNDQRYLCNVEPNKYQRLFYKE</sequence>
<dbReference type="NCBIfam" id="TIGR01613">
    <property type="entry name" value="primase_Cterm"/>
    <property type="match status" value="1"/>
</dbReference>
<dbReference type="Gene3D" id="3.40.50.300">
    <property type="entry name" value="P-loop containing nucleotide triphosphate hydrolases"/>
    <property type="match status" value="1"/>
</dbReference>
<feature type="region of interest" description="Disordered" evidence="3">
    <location>
        <begin position="21"/>
        <end position="55"/>
    </location>
</feature>
<dbReference type="InterPro" id="IPR045455">
    <property type="entry name" value="NrS-1_pol-like_helicase"/>
</dbReference>
<dbReference type="InterPro" id="IPR004968">
    <property type="entry name" value="DNA_primase/NTPase_C"/>
</dbReference>
<dbReference type="PROSITE" id="PS51206">
    <property type="entry name" value="SF3_HELICASE_1"/>
    <property type="match status" value="1"/>
</dbReference>
<keyword evidence="2" id="KW-0067">ATP-binding</keyword>
<dbReference type="GO" id="GO:0005524">
    <property type="term" value="F:ATP binding"/>
    <property type="evidence" value="ECO:0007669"/>
    <property type="project" value="UniProtKB-KW"/>
</dbReference>
<evidence type="ECO:0000259" key="4">
    <source>
        <dbReference type="PROSITE" id="PS51206"/>
    </source>
</evidence>
<feature type="domain" description="SF3 helicase" evidence="4">
    <location>
        <begin position="216"/>
        <end position="373"/>
    </location>
</feature>
<protein>
    <submittedName>
        <fullName evidence="5">DNA primase</fullName>
    </submittedName>
</protein>
<evidence type="ECO:0000256" key="3">
    <source>
        <dbReference type="SAM" id="MobiDB-lite"/>
    </source>
</evidence>
<name>A0A9D1UVZ3_9LACO</name>
<dbReference type="InterPro" id="IPR027417">
    <property type="entry name" value="P-loop_NTPase"/>
</dbReference>
<gene>
    <name evidence="5" type="ORF">H9861_01170</name>
</gene>
<dbReference type="Pfam" id="PF19263">
    <property type="entry name" value="DUF5906"/>
    <property type="match status" value="1"/>
</dbReference>
<dbReference type="EMBL" id="DXFP01000009">
    <property type="protein sequence ID" value="HIX01352.1"/>
    <property type="molecule type" value="Genomic_DNA"/>
</dbReference>
<comment type="caution">
    <text evidence="5">The sequence shown here is derived from an EMBL/GenBank/DDBJ whole genome shotgun (WGS) entry which is preliminary data.</text>
</comment>
<reference evidence="5" key="2">
    <citation type="submission" date="2021-04" db="EMBL/GenBank/DDBJ databases">
        <authorList>
            <person name="Gilroy R."/>
        </authorList>
    </citation>
    <scope>NUCLEOTIDE SEQUENCE</scope>
    <source>
        <strain evidence="5">6627</strain>
    </source>
</reference>
<dbReference type="SUPFAM" id="SSF52540">
    <property type="entry name" value="P-loop containing nucleoside triphosphate hydrolases"/>
    <property type="match status" value="1"/>
</dbReference>
<dbReference type="Proteomes" id="UP000823963">
    <property type="component" value="Unassembled WGS sequence"/>
</dbReference>
<dbReference type="SMART" id="SM00885">
    <property type="entry name" value="D5_N"/>
    <property type="match status" value="1"/>
</dbReference>
<organism evidence="5 6">
    <name type="scientific">Candidatus Ligilactobacillus excrementigallinarum</name>
    <dbReference type="NCBI Taxonomy" id="2838641"/>
    <lineage>
        <taxon>Bacteria</taxon>
        <taxon>Bacillati</taxon>
        <taxon>Bacillota</taxon>
        <taxon>Bacilli</taxon>
        <taxon>Lactobacillales</taxon>
        <taxon>Lactobacillaceae</taxon>
        <taxon>Ligilactobacillus</taxon>
    </lineage>
</organism>
<evidence type="ECO:0000256" key="2">
    <source>
        <dbReference type="ARBA" id="ARBA00022840"/>
    </source>
</evidence>
<dbReference type="InterPro" id="IPR014818">
    <property type="entry name" value="Phage/plasmid_primase_P4_C"/>
</dbReference>